<feature type="region of interest" description="Disordered" evidence="5">
    <location>
        <begin position="234"/>
        <end position="383"/>
    </location>
</feature>
<name>A0A445JP18_GLYSO</name>
<dbReference type="Gramene" id="XM_028390539.1">
    <property type="protein sequence ID" value="XP_028246340.1"/>
    <property type="gene ID" value="LOC114423692"/>
</dbReference>
<feature type="compositionally biased region" description="Basic and acidic residues" evidence="5">
    <location>
        <begin position="332"/>
        <end position="341"/>
    </location>
</feature>
<dbReference type="PANTHER" id="PTHR12565:SF184">
    <property type="entry name" value="BHLH TRANSCRIPTION FACTOR"/>
    <property type="match status" value="1"/>
</dbReference>
<dbReference type="SUPFAM" id="SSF47459">
    <property type="entry name" value="HLH, helix-loop-helix DNA-binding domain"/>
    <property type="match status" value="1"/>
</dbReference>
<sequence>MENQFFLNAGVPPQLHFEPSPHHHHHHLCPPPSWQSSLSSAMDVQVTVLNCSTEQNPDCFYNNTPTWDKSTDHHGLQFDSALSSMVSSPAASNSNMSSENFVIRELIGKLGNIGAGSDEIEISPHSQPLVGASSYINCNNNSTNTSCYSTPLSSSPKVNMNKIPTMVKHLVKEGMPLSLGTSTSLNSTVAEFSADPGFAERAAKLSCFGSRSFNGRTTQLCLNIAELAQRSSPLVENGKKQLPRVSSSPSLKVLGSQMGTQENKNSPLQDLMEVANSQEESAISEQTPNGDTGEKPSPYVNSRKRKGPSKGKAKETSTSTNPPMAAEASDDSNAKRSKPNEGEGNENGQVKAEEESKGGNNSNANDEKQNKSNSKPPEPPKDYIHVRARRGQATDSHSLAERVRREKISERMKLLQDLVPGCNKVTGKALMLDEIINYVQSLQRQVEFLSMKLASVNTRLDFSIESLISKDIFQSNNSLAQPIFPIDSSAPPFYGQQTQPNPAIHNNIPNGTMTHNSVDPLDTGMCQNLGMHLPHLNGFNEGGFQYPITFSEDDLHTIVQMGFGQTANRKTPIQSQSFNGSNQEPL</sequence>
<dbReference type="EMBL" id="QZWG01000008">
    <property type="protein sequence ID" value="RZC00223.1"/>
    <property type="molecule type" value="Genomic_DNA"/>
</dbReference>
<dbReference type="InterPro" id="IPR024097">
    <property type="entry name" value="bHLH_ZIP_TF"/>
</dbReference>
<accession>A0A445JP18</accession>
<dbReference type="Pfam" id="PF00010">
    <property type="entry name" value="HLH"/>
    <property type="match status" value="1"/>
</dbReference>
<dbReference type="AlphaFoldDB" id="A0A445JP18"/>
<gene>
    <name evidence="7" type="ORF">D0Y65_022541</name>
</gene>
<dbReference type="PANTHER" id="PTHR12565">
    <property type="entry name" value="STEROL REGULATORY ELEMENT-BINDING PROTEIN"/>
    <property type="match status" value="1"/>
</dbReference>
<feature type="compositionally biased region" description="Polar residues" evidence="5">
    <location>
        <begin position="275"/>
        <end position="290"/>
    </location>
</feature>
<evidence type="ECO:0000256" key="1">
    <source>
        <dbReference type="ARBA" id="ARBA00004123"/>
    </source>
</evidence>
<dbReference type="SMR" id="A0A445JP18"/>
<keyword evidence="4" id="KW-0539">Nucleus</keyword>
<comment type="subcellular location">
    <subcellularLocation>
        <location evidence="1">Nucleus</location>
    </subcellularLocation>
</comment>
<organism evidence="7 8">
    <name type="scientific">Glycine soja</name>
    <name type="common">Wild soybean</name>
    <dbReference type="NCBI Taxonomy" id="3848"/>
    <lineage>
        <taxon>Eukaryota</taxon>
        <taxon>Viridiplantae</taxon>
        <taxon>Streptophyta</taxon>
        <taxon>Embryophyta</taxon>
        <taxon>Tracheophyta</taxon>
        <taxon>Spermatophyta</taxon>
        <taxon>Magnoliopsida</taxon>
        <taxon>eudicotyledons</taxon>
        <taxon>Gunneridae</taxon>
        <taxon>Pentapetalae</taxon>
        <taxon>rosids</taxon>
        <taxon>fabids</taxon>
        <taxon>Fabales</taxon>
        <taxon>Fabaceae</taxon>
        <taxon>Papilionoideae</taxon>
        <taxon>50 kb inversion clade</taxon>
        <taxon>NPAAA clade</taxon>
        <taxon>indigoferoid/millettioid clade</taxon>
        <taxon>Phaseoleae</taxon>
        <taxon>Glycine</taxon>
        <taxon>Glycine subgen. Soja</taxon>
    </lineage>
</organism>
<feature type="region of interest" description="Disordered" evidence="5">
    <location>
        <begin position="566"/>
        <end position="586"/>
    </location>
</feature>
<comment type="caution">
    <text evidence="7">The sequence shown here is derived from an EMBL/GenBank/DDBJ whole genome shotgun (WGS) entry which is preliminary data.</text>
</comment>
<dbReference type="GO" id="GO:0005634">
    <property type="term" value="C:nucleus"/>
    <property type="evidence" value="ECO:0007669"/>
    <property type="project" value="UniProtKB-SubCell"/>
</dbReference>
<keyword evidence="8" id="KW-1185">Reference proteome</keyword>
<keyword evidence="3" id="KW-0804">Transcription</keyword>
<protein>
    <submittedName>
        <fullName evidence="7">Transcription factor bHLH62 isoform A</fullName>
    </submittedName>
</protein>
<evidence type="ECO:0000256" key="2">
    <source>
        <dbReference type="ARBA" id="ARBA00023015"/>
    </source>
</evidence>
<dbReference type="SMART" id="SM00353">
    <property type="entry name" value="HLH"/>
    <property type="match status" value="1"/>
</dbReference>
<dbReference type="Proteomes" id="UP000289340">
    <property type="component" value="Chromosome 8"/>
</dbReference>
<dbReference type="PROSITE" id="PS50888">
    <property type="entry name" value="BHLH"/>
    <property type="match status" value="1"/>
</dbReference>
<evidence type="ECO:0000313" key="7">
    <source>
        <dbReference type="EMBL" id="RZC00223.1"/>
    </source>
</evidence>
<evidence type="ECO:0000313" key="8">
    <source>
        <dbReference type="Proteomes" id="UP000289340"/>
    </source>
</evidence>
<evidence type="ECO:0000256" key="4">
    <source>
        <dbReference type="ARBA" id="ARBA00023242"/>
    </source>
</evidence>
<proteinExistence type="predicted"/>
<evidence type="ECO:0000259" key="6">
    <source>
        <dbReference type="PROSITE" id="PS50888"/>
    </source>
</evidence>
<dbReference type="Gene3D" id="4.10.280.10">
    <property type="entry name" value="Helix-loop-helix DNA-binding domain"/>
    <property type="match status" value="1"/>
</dbReference>
<dbReference type="GO" id="GO:0003700">
    <property type="term" value="F:DNA-binding transcription factor activity"/>
    <property type="evidence" value="ECO:0007669"/>
    <property type="project" value="TreeGrafter"/>
</dbReference>
<feature type="compositionally biased region" description="Basic residues" evidence="5">
    <location>
        <begin position="302"/>
        <end position="311"/>
    </location>
</feature>
<reference evidence="7 8" key="1">
    <citation type="submission" date="2018-09" db="EMBL/GenBank/DDBJ databases">
        <title>A high-quality reference genome of wild soybean provides a powerful tool to mine soybean genomes.</title>
        <authorList>
            <person name="Xie M."/>
            <person name="Chung C.Y.L."/>
            <person name="Li M.-W."/>
            <person name="Wong F.-L."/>
            <person name="Chan T.-F."/>
            <person name="Lam H.-M."/>
        </authorList>
    </citation>
    <scope>NUCLEOTIDE SEQUENCE [LARGE SCALE GENOMIC DNA]</scope>
    <source>
        <strain evidence="8">cv. W05</strain>
        <tissue evidence="7">Hypocotyl of etiolated seedlings</tissue>
    </source>
</reference>
<feature type="compositionally biased region" description="Polar residues" evidence="5">
    <location>
        <begin position="257"/>
        <end position="268"/>
    </location>
</feature>
<keyword evidence="2" id="KW-0805">Transcription regulation</keyword>
<dbReference type="CDD" id="cd18919">
    <property type="entry name" value="bHLH_AtBPE_like"/>
    <property type="match status" value="1"/>
</dbReference>
<dbReference type="FunFam" id="4.10.280.10:FF:000002">
    <property type="entry name" value="Basic helix-loop-helix transcription factor"/>
    <property type="match status" value="1"/>
</dbReference>
<feature type="domain" description="BHLH" evidence="6">
    <location>
        <begin position="392"/>
        <end position="442"/>
    </location>
</feature>
<dbReference type="GO" id="GO:0046983">
    <property type="term" value="F:protein dimerization activity"/>
    <property type="evidence" value="ECO:0007669"/>
    <property type="project" value="InterPro"/>
</dbReference>
<evidence type="ECO:0000256" key="5">
    <source>
        <dbReference type="SAM" id="MobiDB-lite"/>
    </source>
</evidence>
<evidence type="ECO:0000256" key="3">
    <source>
        <dbReference type="ARBA" id="ARBA00023163"/>
    </source>
</evidence>
<dbReference type="InterPro" id="IPR011598">
    <property type="entry name" value="bHLH_dom"/>
</dbReference>
<dbReference type="InterPro" id="IPR036638">
    <property type="entry name" value="HLH_DNA-bd_sf"/>
</dbReference>